<keyword evidence="1" id="KW-0687">Ribonucleoprotein</keyword>
<evidence type="ECO:0000313" key="5">
    <source>
        <dbReference type="Proteomes" id="UP000558488"/>
    </source>
</evidence>
<dbReference type="EMBL" id="JACAGB010000001">
    <property type="protein sequence ID" value="KAF6393882.1"/>
    <property type="molecule type" value="Genomic_DNA"/>
</dbReference>
<sequence length="30" mass="3397">MAYSNLLRANMDGLKKRDKKSKSKKSKAAQ</sequence>
<reference evidence="4 5" key="1">
    <citation type="journal article" date="2020" name="Nature">
        <title>Six reference-quality genomes reveal evolution of bat adaptations.</title>
        <authorList>
            <person name="Jebb D."/>
            <person name="Huang Z."/>
            <person name="Pippel M."/>
            <person name="Hughes G.M."/>
            <person name="Lavrichenko K."/>
            <person name="Devanna P."/>
            <person name="Winkler S."/>
            <person name="Jermiin L.S."/>
            <person name="Skirmuntt E.C."/>
            <person name="Katzourakis A."/>
            <person name="Burkitt-Gray L."/>
            <person name="Ray D.A."/>
            <person name="Sullivan K.A.M."/>
            <person name="Roscito J.G."/>
            <person name="Kirilenko B.M."/>
            <person name="Davalos L.M."/>
            <person name="Corthals A.P."/>
            <person name="Power M.L."/>
            <person name="Jones G."/>
            <person name="Ransome R.D."/>
            <person name="Dechmann D.K.N."/>
            <person name="Locatelli A.G."/>
            <person name="Puechmaille S.J."/>
            <person name="Fedrigo O."/>
            <person name="Jarvis E.D."/>
            <person name="Hiller M."/>
            <person name="Vernes S.C."/>
            <person name="Myers E.W."/>
            <person name="Teeling E.C."/>
        </authorList>
    </citation>
    <scope>NUCLEOTIDE SEQUENCE [LARGE SCALE GENOMIC DNA]</scope>
    <source>
        <strain evidence="4">MPipKuh1</strain>
        <tissue evidence="4">Flight muscle</tissue>
    </source>
</reference>
<keyword evidence="5" id="KW-1185">Reference proteome</keyword>
<dbReference type="GO" id="GO:0005786">
    <property type="term" value="C:signal recognition particle, endoplasmic reticulum targeting"/>
    <property type="evidence" value="ECO:0007669"/>
    <property type="project" value="UniProtKB-KW"/>
</dbReference>
<evidence type="ECO:0000256" key="3">
    <source>
        <dbReference type="SAM" id="MobiDB-lite"/>
    </source>
</evidence>
<keyword evidence="1" id="KW-0733">Signal recognition particle</keyword>
<accession>A0A7J8B5I4</accession>
<feature type="region of interest" description="Disordered" evidence="3">
    <location>
        <begin position="1"/>
        <end position="30"/>
    </location>
</feature>
<dbReference type="Proteomes" id="UP000558488">
    <property type="component" value="Unassembled WGS sequence"/>
</dbReference>
<protein>
    <submittedName>
        <fullName evidence="4">Signal recognition particle 14</fullName>
    </submittedName>
</protein>
<gene>
    <name evidence="4" type="ORF">mPipKuh1_016659</name>
</gene>
<dbReference type="AlphaFoldDB" id="A0A7J8B5I4"/>
<feature type="compositionally biased region" description="Basic residues" evidence="3">
    <location>
        <begin position="16"/>
        <end position="30"/>
    </location>
</feature>
<organism evidence="4 5">
    <name type="scientific">Pipistrellus kuhlii</name>
    <name type="common">Kuhl's pipistrelle</name>
    <dbReference type="NCBI Taxonomy" id="59472"/>
    <lineage>
        <taxon>Eukaryota</taxon>
        <taxon>Metazoa</taxon>
        <taxon>Chordata</taxon>
        <taxon>Craniata</taxon>
        <taxon>Vertebrata</taxon>
        <taxon>Euteleostomi</taxon>
        <taxon>Mammalia</taxon>
        <taxon>Eutheria</taxon>
        <taxon>Laurasiatheria</taxon>
        <taxon>Chiroptera</taxon>
        <taxon>Yangochiroptera</taxon>
        <taxon>Vespertilionidae</taxon>
        <taxon>Pipistrellus</taxon>
    </lineage>
</organism>
<dbReference type="Gene3D" id="3.30.720.10">
    <property type="entry name" value="Signal recognition particle alu RNA binding heterodimer, srp9/1"/>
    <property type="match status" value="1"/>
</dbReference>
<comment type="caution">
    <text evidence="4">The sequence shown here is derived from an EMBL/GenBank/DDBJ whole genome shotgun (WGS) entry which is preliminary data.</text>
</comment>
<dbReference type="InterPro" id="IPR009018">
    <property type="entry name" value="Signal_recog_particle_SRP9/14"/>
</dbReference>
<name>A0A7J8B5I4_PIPKU</name>
<proteinExistence type="predicted"/>
<dbReference type="GO" id="GO:0008312">
    <property type="term" value="F:7S RNA binding"/>
    <property type="evidence" value="ECO:0007669"/>
    <property type="project" value="InterPro"/>
</dbReference>
<dbReference type="GO" id="GO:0006614">
    <property type="term" value="P:SRP-dependent cotranslational protein targeting to membrane"/>
    <property type="evidence" value="ECO:0007669"/>
    <property type="project" value="InterPro"/>
</dbReference>
<comment type="function">
    <text evidence="2">Component of the signal recognition particle (SRP) complex, a ribonucleoprotein complex that mediates the cotranslational targeting of secretory and membrane proteins to the endoplasmic reticulum (ER). SRP9 together with SRP14 and the Alu portion of the SRP RNA, constitutes the elongation arrest domain of SRP. The complex of SRP9 and SRP14 is required for SRP RNA binding.</text>
</comment>
<evidence type="ECO:0000256" key="1">
    <source>
        <dbReference type="ARBA" id="ARBA00023135"/>
    </source>
</evidence>
<evidence type="ECO:0000256" key="2">
    <source>
        <dbReference type="ARBA" id="ARBA00045462"/>
    </source>
</evidence>
<evidence type="ECO:0000313" key="4">
    <source>
        <dbReference type="EMBL" id="KAF6393882.1"/>
    </source>
</evidence>